<dbReference type="AlphaFoldDB" id="A0A3M0JV99"/>
<organism evidence="1 2">
    <name type="scientific">Hirundo rustica rustica</name>
    <dbReference type="NCBI Taxonomy" id="333673"/>
    <lineage>
        <taxon>Eukaryota</taxon>
        <taxon>Metazoa</taxon>
        <taxon>Chordata</taxon>
        <taxon>Craniata</taxon>
        <taxon>Vertebrata</taxon>
        <taxon>Euteleostomi</taxon>
        <taxon>Archelosauria</taxon>
        <taxon>Archosauria</taxon>
        <taxon>Dinosauria</taxon>
        <taxon>Saurischia</taxon>
        <taxon>Theropoda</taxon>
        <taxon>Coelurosauria</taxon>
        <taxon>Aves</taxon>
        <taxon>Neognathae</taxon>
        <taxon>Neoaves</taxon>
        <taxon>Telluraves</taxon>
        <taxon>Australaves</taxon>
        <taxon>Passeriformes</taxon>
        <taxon>Sylvioidea</taxon>
        <taxon>Hirundinidae</taxon>
        <taxon>Hirundo</taxon>
    </lineage>
</organism>
<dbReference type="STRING" id="333673.A0A3M0JV99"/>
<dbReference type="EMBL" id="QRBI01000123">
    <property type="protein sequence ID" value="RMC04973.1"/>
    <property type="molecule type" value="Genomic_DNA"/>
</dbReference>
<reference evidence="1 2" key="1">
    <citation type="submission" date="2018-07" db="EMBL/GenBank/DDBJ databases">
        <title>A high quality draft genome assembly of the barn swallow (H. rustica rustica).</title>
        <authorList>
            <person name="Formenti G."/>
            <person name="Chiara M."/>
            <person name="Poveda L."/>
            <person name="Francoijs K.-J."/>
            <person name="Bonisoli-Alquati A."/>
            <person name="Canova L."/>
            <person name="Gianfranceschi L."/>
            <person name="Horner D.S."/>
            <person name="Saino N."/>
        </authorList>
    </citation>
    <scope>NUCLEOTIDE SEQUENCE [LARGE SCALE GENOMIC DNA]</scope>
    <source>
        <strain evidence="1">Chelidonia</strain>
        <tissue evidence="1">Blood</tissue>
    </source>
</reference>
<gene>
    <name evidence="1" type="ORF">DUI87_18153</name>
</gene>
<dbReference type="OrthoDB" id="1732493at2759"/>
<evidence type="ECO:0000313" key="2">
    <source>
        <dbReference type="Proteomes" id="UP000269221"/>
    </source>
</evidence>
<evidence type="ECO:0000313" key="1">
    <source>
        <dbReference type="EMBL" id="RMC04973.1"/>
    </source>
</evidence>
<keyword evidence="2" id="KW-1185">Reference proteome</keyword>
<protein>
    <submittedName>
        <fullName evidence="1">Uncharacterized protein</fullName>
    </submittedName>
</protein>
<dbReference type="Proteomes" id="UP000269221">
    <property type="component" value="Unassembled WGS sequence"/>
</dbReference>
<accession>A0A3M0JV99</accession>
<name>A0A3M0JV99_HIRRU</name>
<proteinExistence type="predicted"/>
<comment type="caution">
    <text evidence="1">The sequence shown here is derived from an EMBL/GenBank/DDBJ whole genome shotgun (WGS) entry which is preliminary data.</text>
</comment>
<sequence length="69" mass="7940">MCDMIDSQSAEKISRMKKLRRTLSESFGRIALKKEDSSFDECNTTGCFKKSGHLKLIDAEKFCMREDTL</sequence>